<reference evidence="1" key="2">
    <citation type="journal article" date="2015" name="Fish Shellfish Immunol.">
        <title>Early steps in the European eel (Anguilla anguilla)-Vibrio vulnificus interaction in the gills: Role of the RtxA13 toxin.</title>
        <authorList>
            <person name="Callol A."/>
            <person name="Pajuelo D."/>
            <person name="Ebbesson L."/>
            <person name="Teles M."/>
            <person name="MacKenzie S."/>
            <person name="Amaro C."/>
        </authorList>
    </citation>
    <scope>NUCLEOTIDE SEQUENCE</scope>
</reference>
<name>A0A0E9QUX4_ANGAN</name>
<reference evidence="1" key="1">
    <citation type="submission" date="2014-11" db="EMBL/GenBank/DDBJ databases">
        <authorList>
            <person name="Amaro Gonzalez C."/>
        </authorList>
    </citation>
    <scope>NUCLEOTIDE SEQUENCE</scope>
</reference>
<proteinExistence type="predicted"/>
<dbReference type="AlphaFoldDB" id="A0A0E9QUX4"/>
<organism evidence="1">
    <name type="scientific">Anguilla anguilla</name>
    <name type="common">European freshwater eel</name>
    <name type="synonym">Muraena anguilla</name>
    <dbReference type="NCBI Taxonomy" id="7936"/>
    <lineage>
        <taxon>Eukaryota</taxon>
        <taxon>Metazoa</taxon>
        <taxon>Chordata</taxon>
        <taxon>Craniata</taxon>
        <taxon>Vertebrata</taxon>
        <taxon>Euteleostomi</taxon>
        <taxon>Actinopterygii</taxon>
        <taxon>Neopterygii</taxon>
        <taxon>Teleostei</taxon>
        <taxon>Anguilliformes</taxon>
        <taxon>Anguillidae</taxon>
        <taxon>Anguilla</taxon>
    </lineage>
</organism>
<evidence type="ECO:0000313" key="1">
    <source>
        <dbReference type="EMBL" id="JAH20075.1"/>
    </source>
</evidence>
<dbReference type="EMBL" id="GBXM01088502">
    <property type="protein sequence ID" value="JAH20075.1"/>
    <property type="molecule type" value="Transcribed_RNA"/>
</dbReference>
<protein>
    <submittedName>
        <fullName evidence="1">Uncharacterized protein</fullName>
    </submittedName>
</protein>
<accession>A0A0E9QUX4</accession>
<sequence>MLAEVISFSNYGNWECT</sequence>